<feature type="region of interest" description="Disordered" evidence="1">
    <location>
        <begin position="1"/>
        <end position="70"/>
    </location>
</feature>
<evidence type="ECO:0000256" key="1">
    <source>
        <dbReference type="SAM" id="MobiDB-lite"/>
    </source>
</evidence>
<feature type="compositionally biased region" description="Low complexity" evidence="1">
    <location>
        <begin position="61"/>
        <end position="70"/>
    </location>
</feature>
<organism evidence="2 3">
    <name type="scientific">Stephania cephalantha</name>
    <dbReference type="NCBI Taxonomy" id="152367"/>
    <lineage>
        <taxon>Eukaryota</taxon>
        <taxon>Viridiplantae</taxon>
        <taxon>Streptophyta</taxon>
        <taxon>Embryophyta</taxon>
        <taxon>Tracheophyta</taxon>
        <taxon>Spermatophyta</taxon>
        <taxon>Magnoliopsida</taxon>
        <taxon>Ranunculales</taxon>
        <taxon>Menispermaceae</taxon>
        <taxon>Menispermoideae</taxon>
        <taxon>Cissampelideae</taxon>
        <taxon>Stephania</taxon>
    </lineage>
</organism>
<feature type="compositionally biased region" description="Polar residues" evidence="1">
    <location>
        <begin position="1"/>
        <end position="18"/>
    </location>
</feature>
<evidence type="ECO:0000313" key="2">
    <source>
        <dbReference type="EMBL" id="KAK9133509.1"/>
    </source>
</evidence>
<dbReference type="AlphaFoldDB" id="A0AAP0P850"/>
<evidence type="ECO:0000313" key="3">
    <source>
        <dbReference type="Proteomes" id="UP001419268"/>
    </source>
</evidence>
<proteinExistence type="predicted"/>
<accession>A0AAP0P850</accession>
<dbReference type="Proteomes" id="UP001419268">
    <property type="component" value="Unassembled WGS sequence"/>
</dbReference>
<dbReference type="EMBL" id="JBBNAG010000005">
    <property type="protein sequence ID" value="KAK9133509.1"/>
    <property type="molecule type" value="Genomic_DNA"/>
</dbReference>
<comment type="caution">
    <text evidence="2">The sequence shown here is derived from an EMBL/GenBank/DDBJ whole genome shotgun (WGS) entry which is preliminary data.</text>
</comment>
<sequence>MNSKSTSPVNPQPVETSESPLSRNPLNSPPSIATLQPLPAPPPTTGRCRAEAPPTTPNVASRSYQRYPSQRSVAVPRCALITCWRREL</sequence>
<name>A0AAP0P850_9MAGN</name>
<protein>
    <submittedName>
        <fullName evidence="2">Uncharacterized protein</fullName>
    </submittedName>
</protein>
<feature type="compositionally biased region" description="Low complexity" evidence="1">
    <location>
        <begin position="19"/>
        <end position="37"/>
    </location>
</feature>
<keyword evidence="3" id="KW-1185">Reference proteome</keyword>
<gene>
    <name evidence="2" type="ORF">Scep_013037</name>
</gene>
<reference evidence="2 3" key="1">
    <citation type="submission" date="2024-01" db="EMBL/GenBank/DDBJ databases">
        <title>Genome assemblies of Stephania.</title>
        <authorList>
            <person name="Yang L."/>
        </authorList>
    </citation>
    <scope>NUCLEOTIDE SEQUENCE [LARGE SCALE GENOMIC DNA]</scope>
    <source>
        <strain evidence="2">JXDWG</strain>
        <tissue evidence="2">Leaf</tissue>
    </source>
</reference>